<organism evidence="1">
    <name type="scientific">Arundo donax</name>
    <name type="common">Giant reed</name>
    <name type="synonym">Donax arundinaceus</name>
    <dbReference type="NCBI Taxonomy" id="35708"/>
    <lineage>
        <taxon>Eukaryota</taxon>
        <taxon>Viridiplantae</taxon>
        <taxon>Streptophyta</taxon>
        <taxon>Embryophyta</taxon>
        <taxon>Tracheophyta</taxon>
        <taxon>Spermatophyta</taxon>
        <taxon>Magnoliopsida</taxon>
        <taxon>Liliopsida</taxon>
        <taxon>Poales</taxon>
        <taxon>Poaceae</taxon>
        <taxon>PACMAD clade</taxon>
        <taxon>Arundinoideae</taxon>
        <taxon>Arundineae</taxon>
        <taxon>Arundo</taxon>
    </lineage>
</organism>
<accession>A0A0A8XQJ8</accession>
<reference evidence="1" key="2">
    <citation type="journal article" date="2015" name="Data Brief">
        <title>Shoot transcriptome of the giant reed, Arundo donax.</title>
        <authorList>
            <person name="Barrero R.A."/>
            <person name="Guerrero F.D."/>
            <person name="Moolhuijzen P."/>
            <person name="Goolsby J.A."/>
            <person name="Tidwell J."/>
            <person name="Bellgard S.E."/>
            <person name="Bellgard M.I."/>
        </authorList>
    </citation>
    <scope>NUCLEOTIDE SEQUENCE</scope>
    <source>
        <tissue evidence="1">Shoot tissue taken approximately 20 cm above the soil surface</tissue>
    </source>
</reference>
<dbReference type="AlphaFoldDB" id="A0A0A8XQJ8"/>
<name>A0A0A8XQJ8_ARUDO</name>
<sequence>MDGIVQASDLGDVDNVKKEIHYIDIIYCLHISL</sequence>
<reference evidence="1" key="1">
    <citation type="submission" date="2014-09" db="EMBL/GenBank/DDBJ databases">
        <authorList>
            <person name="Magalhaes I.L.F."/>
            <person name="Oliveira U."/>
            <person name="Santos F.R."/>
            <person name="Vidigal T.H.D.A."/>
            <person name="Brescovit A.D."/>
            <person name="Santos A.J."/>
        </authorList>
    </citation>
    <scope>NUCLEOTIDE SEQUENCE</scope>
    <source>
        <tissue evidence="1">Shoot tissue taken approximately 20 cm above the soil surface</tissue>
    </source>
</reference>
<proteinExistence type="predicted"/>
<evidence type="ECO:0000313" key="1">
    <source>
        <dbReference type="EMBL" id="JAD16114.1"/>
    </source>
</evidence>
<protein>
    <submittedName>
        <fullName evidence="1">Uncharacterized protein</fullName>
    </submittedName>
</protein>
<dbReference type="EMBL" id="GBRH01281781">
    <property type="protein sequence ID" value="JAD16114.1"/>
    <property type="molecule type" value="Transcribed_RNA"/>
</dbReference>